<dbReference type="Proteomes" id="UP001161757">
    <property type="component" value="Unassembled WGS sequence"/>
</dbReference>
<dbReference type="EMBL" id="JAJGCB010000006">
    <property type="protein sequence ID" value="KAJ8992153.1"/>
    <property type="molecule type" value="Genomic_DNA"/>
</dbReference>
<dbReference type="Gene3D" id="3.40.50.1820">
    <property type="entry name" value="alpha/beta hydrolase"/>
    <property type="match status" value="1"/>
</dbReference>
<organism evidence="2 3">
    <name type="scientific">Exophiala dermatitidis</name>
    <name type="common">Black yeast-like fungus</name>
    <name type="synonym">Wangiella dermatitidis</name>
    <dbReference type="NCBI Taxonomy" id="5970"/>
    <lineage>
        <taxon>Eukaryota</taxon>
        <taxon>Fungi</taxon>
        <taxon>Dikarya</taxon>
        <taxon>Ascomycota</taxon>
        <taxon>Pezizomycotina</taxon>
        <taxon>Eurotiomycetes</taxon>
        <taxon>Chaetothyriomycetidae</taxon>
        <taxon>Chaetothyriales</taxon>
        <taxon>Herpotrichiellaceae</taxon>
        <taxon>Exophiala</taxon>
    </lineage>
</organism>
<accession>A0AAN6EVR1</accession>
<evidence type="ECO:0000313" key="3">
    <source>
        <dbReference type="Proteomes" id="UP001161757"/>
    </source>
</evidence>
<protein>
    <recommendedName>
        <fullName evidence="4">AB hydrolase-1 domain-containing protein</fullName>
    </recommendedName>
</protein>
<evidence type="ECO:0000313" key="2">
    <source>
        <dbReference type="EMBL" id="KAJ8992153.1"/>
    </source>
</evidence>
<reference evidence="2" key="1">
    <citation type="submission" date="2023-01" db="EMBL/GenBank/DDBJ databases">
        <title>Exophiala dermititidis isolated from Cystic Fibrosis Patient.</title>
        <authorList>
            <person name="Kurbessoian T."/>
            <person name="Crocker A."/>
            <person name="Murante D."/>
            <person name="Hogan D.A."/>
            <person name="Stajich J.E."/>
        </authorList>
    </citation>
    <scope>NUCLEOTIDE SEQUENCE</scope>
    <source>
        <strain evidence="2">Ex8</strain>
    </source>
</reference>
<feature type="compositionally biased region" description="Basic and acidic residues" evidence="1">
    <location>
        <begin position="230"/>
        <end position="257"/>
    </location>
</feature>
<evidence type="ECO:0000256" key="1">
    <source>
        <dbReference type="SAM" id="MobiDB-lite"/>
    </source>
</evidence>
<proteinExistence type="predicted"/>
<dbReference type="AlphaFoldDB" id="A0AAN6EVR1"/>
<feature type="region of interest" description="Disordered" evidence="1">
    <location>
        <begin position="195"/>
        <end position="266"/>
    </location>
</feature>
<dbReference type="SUPFAM" id="SSF53474">
    <property type="entry name" value="alpha/beta-Hydrolases"/>
    <property type="match status" value="1"/>
</dbReference>
<sequence length="409" mass="44766">MSLPKANISFVIPSTHDDLELDCRLYYPRRTDGNVQSLGRAFAILAHPYAPLGGSYDDPVVGLAGSVLLQYGCILATFNFRGASGSAGRTSWSGKAELADYVSVYGFMLCYIDALYRSQEGEGGCSDVSGRASTPPPLLVLGGYSYGAMVASHLPSIEVVADLFESPTAGSAESEIKLRALDLSRDANAYLTVHNSSSTTLSPSGTGSGQRQQGQSPGRAVTAGGYESDAASRRVSRESSRRSVDGERFRQSMDKVRQKFRSRGQAGHIIASQSEREPELAEKVLLRPSVAYVLISPLLPPIAGFTTMFSTLRFTPKGRRTGPSPEEYHELTVHPCCCLFGSKDVFTTDAKLQRWAQDLRSRSRSQFTIVRVDTGHFWRERAALEQLRQGLREWLRTLTPNHEDGNQQL</sequence>
<evidence type="ECO:0008006" key="4">
    <source>
        <dbReference type="Google" id="ProtNLM"/>
    </source>
</evidence>
<dbReference type="InterPro" id="IPR029058">
    <property type="entry name" value="AB_hydrolase_fold"/>
</dbReference>
<name>A0AAN6EVR1_EXODE</name>
<comment type="caution">
    <text evidence="2">The sequence shown here is derived from an EMBL/GenBank/DDBJ whole genome shotgun (WGS) entry which is preliminary data.</text>
</comment>
<gene>
    <name evidence="2" type="ORF">HRR80_004046</name>
</gene>
<feature type="compositionally biased region" description="Low complexity" evidence="1">
    <location>
        <begin position="196"/>
        <end position="219"/>
    </location>
</feature>
<dbReference type="PANTHER" id="PTHR42103:SF2">
    <property type="entry name" value="AB HYDROLASE-1 DOMAIN-CONTAINING PROTEIN"/>
    <property type="match status" value="1"/>
</dbReference>
<dbReference type="PANTHER" id="PTHR42103">
    <property type="entry name" value="ALPHA/BETA-HYDROLASES SUPERFAMILY PROTEIN"/>
    <property type="match status" value="1"/>
</dbReference>